<dbReference type="PANTHER" id="PTHR33418:SF1">
    <property type="entry name" value="HELICASE-ASSOCIATED DOMAIN-CONTAINING PROTEIN"/>
    <property type="match status" value="1"/>
</dbReference>
<feature type="domain" description="Helicase-associated" evidence="1">
    <location>
        <begin position="229"/>
        <end position="295"/>
    </location>
</feature>
<gene>
    <name evidence="2" type="ORF">CYCCA115_LOCUS24110</name>
</gene>
<dbReference type="Gene3D" id="6.10.140.530">
    <property type="match status" value="3"/>
</dbReference>
<evidence type="ECO:0000259" key="1">
    <source>
        <dbReference type="Pfam" id="PF03457"/>
    </source>
</evidence>
<feature type="domain" description="Helicase-associated" evidence="1">
    <location>
        <begin position="138"/>
        <end position="204"/>
    </location>
</feature>
<protein>
    <recommendedName>
        <fullName evidence="1">Helicase-associated domain-containing protein</fullName>
    </recommendedName>
</protein>
<dbReference type="Proteomes" id="UP001295423">
    <property type="component" value="Unassembled WGS sequence"/>
</dbReference>
<sequence length="347" mass="41344">MYNWVIQNKYHYHRLQKGEKSSRLTNDRISKLTTLGFDFSETGREHKRWSERLQELKDSKDTHGHFNVPDNVEEHKTLKTWIQKNQVAYNKFQQGEKSSMTYGRLDQLKAIGFRFSASARRKKPSKSSIIVSWKCPNAEWYQRLQELKEFHEAQDHFHVPMDVERYKLLSNWMLHNQRHYQNLKKGIKSSRLSSERLVGLMEIGYKFNPSEKTRFDGNDMNIQTCLIAPWDHRIKELTDFYKENGHFNVPKNEEAYKSLNFWMKYNQQAYNKIRRGIRSSRLADERMAQLKSIGFKFNVPEQGDFNGNIKLGCPIALWNQRVQELKHFKEAHGHFKVPKNVEAYISH</sequence>
<name>A0AAD2GD49_9STRA</name>
<feature type="domain" description="Helicase-associated" evidence="1">
    <location>
        <begin position="46"/>
        <end position="113"/>
    </location>
</feature>
<dbReference type="InterPro" id="IPR005114">
    <property type="entry name" value="Helicase_assoc"/>
</dbReference>
<keyword evidence="3" id="KW-1185">Reference proteome</keyword>
<evidence type="ECO:0000313" key="3">
    <source>
        <dbReference type="Proteomes" id="UP001295423"/>
    </source>
</evidence>
<comment type="caution">
    <text evidence="2">The sequence shown here is derived from an EMBL/GenBank/DDBJ whole genome shotgun (WGS) entry which is preliminary data.</text>
</comment>
<dbReference type="AlphaFoldDB" id="A0AAD2GD49"/>
<dbReference type="Pfam" id="PF03457">
    <property type="entry name" value="HA"/>
    <property type="match status" value="3"/>
</dbReference>
<reference evidence="2" key="1">
    <citation type="submission" date="2023-08" db="EMBL/GenBank/DDBJ databases">
        <authorList>
            <person name="Audoor S."/>
            <person name="Bilcke G."/>
        </authorList>
    </citation>
    <scope>NUCLEOTIDE SEQUENCE</scope>
</reference>
<organism evidence="2 3">
    <name type="scientific">Cylindrotheca closterium</name>
    <dbReference type="NCBI Taxonomy" id="2856"/>
    <lineage>
        <taxon>Eukaryota</taxon>
        <taxon>Sar</taxon>
        <taxon>Stramenopiles</taxon>
        <taxon>Ochrophyta</taxon>
        <taxon>Bacillariophyta</taxon>
        <taxon>Bacillariophyceae</taxon>
        <taxon>Bacillariophycidae</taxon>
        <taxon>Bacillariales</taxon>
        <taxon>Bacillariaceae</taxon>
        <taxon>Cylindrotheca</taxon>
    </lineage>
</organism>
<evidence type="ECO:0000313" key="2">
    <source>
        <dbReference type="EMBL" id="CAJ1970087.1"/>
    </source>
</evidence>
<proteinExistence type="predicted"/>
<dbReference type="PANTHER" id="PTHR33418">
    <property type="entry name" value="HELICASE-ASSOCIATED"/>
    <property type="match status" value="1"/>
</dbReference>
<accession>A0AAD2GD49</accession>
<dbReference type="EMBL" id="CAKOGP040002458">
    <property type="protein sequence ID" value="CAJ1970087.1"/>
    <property type="molecule type" value="Genomic_DNA"/>
</dbReference>